<sequence length="258" mass="28623">MAQGHADNAEVAADIQIEVVESEEDIAGAFDVSCKAFGQQIRDGIWIPMNPGWDTPEGRSQGAARMIGRWNATTRDHLARPNAIFVKATAPHDVRSNENQPSRKIVGIAIWLQASVVSGHGDPPTEDWSKALNMEKLHPGNKPEQQYLCDVMSSLSRQRIELVKKKAHVEPPSVMILDLCAVDPAYQGKGIGKQLAQWGIDEAKRRGGLECITEASVMGRRVYEKLGFRQEGPEIEYLVDKQWADRVRPSNIFMRTGA</sequence>
<dbReference type="AlphaFoldDB" id="A0AAJ0D0X1"/>
<dbReference type="PANTHER" id="PTHR42791:SF14">
    <property type="entry name" value="N-ACETYLTRANSFERASE DOMAIN-CONTAINING PROTEIN"/>
    <property type="match status" value="1"/>
</dbReference>
<dbReference type="Proteomes" id="UP001251528">
    <property type="component" value="Unassembled WGS sequence"/>
</dbReference>
<dbReference type="CDD" id="cd04301">
    <property type="entry name" value="NAT_SF"/>
    <property type="match status" value="1"/>
</dbReference>
<dbReference type="InterPro" id="IPR052523">
    <property type="entry name" value="Trichothecene_AcTrans"/>
</dbReference>
<organism evidence="2 3">
    <name type="scientific">Conoideocrella luteorostrata</name>
    <dbReference type="NCBI Taxonomy" id="1105319"/>
    <lineage>
        <taxon>Eukaryota</taxon>
        <taxon>Fungi</taxon>
        <taxon>Dikarya</taxon>
        <taxon>Ascomycota</taxon>
        <taxon>Pezizomycotina</taxon>
        <taxon>Sordariomycetes</taxon>
        <taxon>Hypocreomycetidae</taxon>
        <taxon>Hypocreales</taxon>
        <taxon>Clavicipitaceae</taxon>
        <taxon>Conoideocrella</taxon>
    </lineage>
</organism>
<dbReference type="InterPro" id="IPR016181">
    <property type="entry name" value="Acyl_CoA_acyltransferase"/>
</dbReference>
<reference evidence="2" key="1">
    <citation type="submission" date="2023-06" db="EMBL/GenBank/DDBJ databases">
        <title>Conoideocrella luteorostrata (Hypocreales: Clavicipitaceae), a potential biocontrol fungus for elongate hemlock scale in United States Christmas tree production areas.</title>
        <authorList>
            <person name="Barrett H."/>
            <person name="Lovett B."/>
            <person name="Macias A.M."/>
            <person name="Stajich J.E."/>
            <person name="Kasson M.T."/>
        </authorList>
    </citation>
    <scope>NUCLEOTIDE SEQUENCE</scope>
    <source>
        <strain evidence="2">ARSEF 14590</strain>
    </source>
</reference>
<accession>A0AAJ0D0X1</accession>
<dbReference type="GO" id="GO:0016747">
    <property type="term" value="F:acyltransferase activity, transferring groups other than amino-acyl groups"/>
    <property type="evidence" value="ECO:0007669"/>
    <property type="project" value="InterPro"/>
</dbReference>
<gene>
    <name evidence="2" type="ORF">QQS21_001224</name>
</gene>
<protein>
    <recommendedName>
        <fullName evidence="1">N-acetyltransferase domain-containing protein</fullName>
    </recommendedName>
</protein>
<dbReference type="InterPro" id="IPR000182">
    <property type="entry name" value="GNAT_dom"/>
</dbReference>
<dbReference type="EMBL" id="JASWJB010000012">
    <property type="protein sequence ID" value="KAK2612772.1"/>
    <property type="molecule type" value="Genomic_DNA"/>
</dbReference>
<evidence type="ECO:0000313" key="2">
    <source>
        <dbReference type="EMBL" id="KAK2612772.1"/>
    </source>
</evidence>
<proteinExistence type="predicted"/>
<dbReference type="PANTHER" id="PTHR42791">
    <property type="entry name" value="GNAT FAMILY ACETYLTRANSFERASE"/>
    <property type="match status" value="1"/>
</dbReference>
<comment type="caution">
    <text evidence="2">The sequence shown here is derived from an EMBL/GenBank/DDBJ whole genome shotgun (WGS) entry which is preliminary data.</text>
</comment>
<feature type="domain" description="N-acetyltransferase" evidence="1">
    <location>
        <begin position="171"/>
        <end position="245"/>
    </location>
</feature>
<dbReference type="PROSITE" id="PS51186">
    <property type="entry name" value="GNAT"/>
    <property type="match status" value="1"/>
</dbReference>
<evidence type="ECO:0000259" key="1">
    <source>
        <dbReference type="PROSITE" id="PS51186"/>
    </source>
</evidence>
<keyword evidence="3" id="KW-1185">Reference proteome</keyword>
<dbReference type="SUPFAM" id="SSF55729">
    <property type="entry name" value="Acyl-CoA N-acyltransferases (Nat)"/>
    <property type="match status" value="1"/>
</dbReference>
<name>A0AAJ0D0X1_9HYPO</name>
<evidence type="ECO:0000313" key="3">
    <source>
        <dbReference type="Proteomes" id="UP001251528"/>
    </source>
</evidence>
<dbReference type="Pfam" id="PF00583">
    <property type="entry name" value="Acetyltransf_1"/>
    <property type="match status" value="1"/>
</dbReference>
<dbReference type="Gene3D" id="3.40.630.30">
    <property type="match status" value="1"/>
</dbReference>